<evidence type="ECO:0000259" key="1">
    <source>
        <dbReference type="Pfam" id="PF02579"/>
    </source>
</evidence>
<dbReference type="InterPro" id="IPR003731">
    <property type="entry name" value="Di-Nase_FeMo-co_biosynth"/>
</dbReference>
<proteinExistence type="predicted"/>
<dbReference type="AlphaFoldDB" id="H1YXJ0"/>
<evidence type="ECO:0000313" key="2">
    <source>
        <dbReference type="EMBL" id="EHQ34959.1"/>
    </source>
</evidence>
<dbReference type="EMBL" id="CM001436">
    <property type="protein sequence ID" value="EHQ34959.1"/>
    <property type="molecule type" value="Genomic_DNA"/>
</dbReference>
<sequence length="104" mass="11001">MKVAVTSKGEDKDSVFEGRFGRTPYFLIFDTESDECKAVKNPYSEEASGVGPRAAQLLVDNSINKVITGNVGGNAASALQMAGIEVVLDRDGGSAGEVYNRNKA</sequence>
<dbReference type="PANTHER" id="PTHR42983">
    <property type="entry name" value="DINITROGENASE IRON-MOLYBDENUM COFACTOR PROTEIN-RELATED"/>
    <property type="match status" value="1"/>
</dbReference>
<gene>
    <name evidence="2" type="ORF">Metlim_0837</name>
</gene>
<accession>H1YXJ0</accession>
<dbReference type="Proteomes" id="UP000005741">
    <property type="component" value="Chromosome"/>
</dbReference>
<reference evidence="2 3" key="1">
    <citation type="submission" date="2011-10" db="EMBL/GenBank/DDBJ databases">
        <title>The Improved High-Quality Draft genome of Methanoplanus limicola DSM 2279.</title>
        <authorList>
            <consortium name="US DOE Joint Genome Institute (JGI-PGF)"/>
            <person name="Lucas S."/>
            <person name="Copeland A."/>
            <person name="Lapidus A."/>
            <person name="Glavina del Rio T."/>
            <person name="Dalin E."/>
            <person name="Tice H."/>
            <person name="Bruce D."/>
            <person name="Goodwin L."/>
            <person name="Pitluck S."/>
            <person name="Peters L."/>
            <person name="Mikhailova N."/>
            <person name="Lu M."/>
            <person name="Kyrpides N."/>
            <person name="Mavromatis K."/>
            <person name="Ivanova N."/>
            <person name="Markowitz V."/>
            <person name="Cheng J.-F."/>
            <person name="Hugenholtz P."/>
            <person name="Woyke T."/>
            <person name="Wu D."/>
            <person name="Wirth R."/>
            <person name="Brambilla E.-M."/>
            <person name="Klenk H.-P."/>
            <person name="Eisen J.A."/>
        </authorList>
    </citation>
    <scope>NUCLEOTIDE SEQUENCE [LARGE SCALE GENOMIC DNA]</scope>
    <source>
        <strain evidence="2 3">DSM 2279</strain>
    </source>
</reference>
<dbReference type="Pfam" id="PF02579">
    <property type="entry name" value="Nitro_FeMo-Co"/>
    <property type="match status" value="1"/>
</dbReference>
<name>H1YXJ0_9EURY</name>
<dbReference type="HOGENOM" id="CLU_104194_0_0_2"/>
<organism evidence="2 3">
    <name type="scientific">Methanoplanus limicola DSM 2279</name>
    <dbReference type="NCBI Taxonomy" id="937775"/>
    <lineage>
        <taxon>Archaea</taxon>
        <taxon>Methanobacteriati</taxon>
        <taxon>Methanobacteriota</taxon>
        <taxon>Stenosarchaea group</taxon>
        <taxon>Methanomicrobia</taxon>
        <taxon>Methanomicrobiales</taxon>
        <taxon>Methanomicrobiaceae</taxon>
        <taxon>Methanoplanus</taxon>
    </lineage>
</organism>
<feature type="domain" description="Dinitrogenase iron-molybdenum cofactor biosynthesis" evidence="1">
    <location>
        <begin position="13"/>
        <end position="101"/>
    </location>
</feature>
<protein>
    <submittedName>
        <fullName evidence="2">Dinitrogenase iron-molybdenum cofactor biosynthesis protein</fullName>
    </submittedName>
</protein>
<keyword evidence="3" id="KW-1185">Reference proteome</keyword>
<dbReference type="Gene3D" id="3.30.420.130">
    <property type="entry name" value="Dinitrogenase iron-molybdenum cofactor biosynthesis domain"/>
    <property type="match status" value="1"/>
</dbReference>
<dbReference type="OrthoDB" id="25911at2157"/>
<dbReference type="PANTHER" id="PTHR42983:SF1">
    <property type="entry name" value="IRON-MOLYBDENUM PROTEIN"/>
    <property type="match status" value="1"/>
</dbReference>
<dbReference type="STRING" id="937775.Metlim_0837"/>
<dbReference type="RefSeq" id="WP_004076673.1">
    <property type="nucleotide sequence ID" value="NZ_CM001436.1"/>
</dbReference>
<evidence type="ECO:0000313" key="3">
    <source>
        <dbReference type="Proteomes" id="UP000005741"/>
    </source>
</evidence>
<dbReference type="InParanoid" id="H1YXJ0"/>
<dbReference type="InterPro" id="IPR036105">
    <property type="entry name" value="DiNase_FeMo-co_biosyn_sf"/>
</dbReference>
<dbReference type="SUPFAM" id="SSF53146">
    <property type="entry name" value="Nitrogenase accessory factor-like"/>
    <property type="match status" value="1"/>
</dbReference>